<dbReference type="RefSeq" id="WP_421727060.1">
    <property type="nucleotide sequence ID" value="NZ_CACRSR010000013.1"/>
</dbReference>
<sequence length="279" mass="31951">MWFKVDDSFFSNPKTAMLSDGATALWLRSGSWSAQQLTGGFVPARMVPMFRGSDDSVRELCDVGLWERDDERDGYWFHDWSDYQPDGEEVDALRRKRSEAGKRGADRRWKRKTVDENGKNGKTDGKCHGKLMANAWQTDGKSMANSCPVPVPVPDKKEKEEYSSSFSKEIGLNDFELVREKAHANAAIIRDYPNLDLSDAWNAFAARHYGETRTVNDWCRQWKGWCQRRANMSGIPPSKRHVHTWKCRHVLEALGRDEETAQADEKACELADKLNKEKS</sequence>
<name>A0A6N2TRU7_BIFAD</name>
<evidence type="ECO:0000256" key="1">
    <source>
        <dbReference type="SAM" id="MobiDB-lite"/>
    </source>
</evidence>
<protein>
    <submittedName>
        <fullName evidence="2">Uncharacterized protein</fullName>
    </submittedName>
</protein>
<dbReference type="AlphaFoldDB" id="A0A6N2TRU7"/>
<accession>A0A6N2TRU7</accession>
<feature type="compositionally biased region" description="Basic and acidic residues" evidence="1">
    <location>
        <begin position="98"/>
        <end position="126"/>
    </location>
</feature>
<dbReference type="EMBL" id="CACRSR010000013">
    <property type="protein sequence ID" value="VYT08077.1"/>
    <property type="molecule type" value="Genomic_DNA"/>
</dbReference>
<reference evidence="2" key="1">
    <citation type="submission" date="2019-11" db="EMBL/GenBank/DDBJ databases">
        <authorList>
            <person name="Feng L."/>
        </authorList>
    </citation>
    <scope>NUCLEOTIDE SEQUENCE</scope>
    <source>
        <strain evidence="2">BAdolescentisLFYP80</strain>
    </source>
</reference>
<feature type="region of interest" description="Disordered" evidence="1">
    <location>
        <begin position="93"/>
        <end position="126"/>
    </location>
</feature>
<organism evidence="2">
    <name type="scientific">Bifidobacterium adolescentis</name>
    <dbReference type="NCBI Taxonomy" id="1680"/>
    <lineage>
        <taxon>Bacteria</taxon>
        <taxon>Bacillati</taxon>
        <taxon>Actinomycetota</taxon>
        <taxon>Actinomycetes</taxon>
        <taxon>Bifidobacteriales</taxon>
        <taxon>Bifidobacteriaceae</taxon>
        <taxon>Bifidobacterium</taxon>
    </lineage>
</organism>
<proteinExistence type="predicted"/>
<gene>
    <name evidence="2" type="ORF">BALFYP80_01554</name>
</gene>
<evidence type="ECO:0000313" key="2">
    <source>
        <dbReference type="EMBL" id="VYT08077.1"/>
    </source>
</evidence>